<gene>
    <name evidence="4" type="ORF">ACFS7Z_18055</name>
</gene>
<evidence type="ECO:0000256" key="1">
    <source>
        <dbReference type="ARBA" id="ARBA00022729"/>
    </source>
</evidence>
<feature type="chain" id="PRO_5047384528" evidence="2">
    <location>
        <begin position="32"/>
        <end position="301"/>
    </location>
</feature>
<comment type="caution">
    <text evidence="4">The sequence shown here is derived from an EMBL/GenBank/DDBJ whole genome shotgun (WGS) entry which is preliminary data.</text>
</comment>
<keyword evidence="5" id="KW-1185">Reference proteome</keyword>
<dbReference type="PANTHER" id="PTHR30535">
    <property type="entry name" value="VITAMIN B12-BINDING PROTEIN"/>
    <property type="match status" value="1"/>
</dbReference>
<dbReference type="InterPro" id="IPR002491">
    <property type="entry name" value="ABC_transptr_periplasmic_BD"/>
</dbReference>
<dbReference type="PROSITE" id="PS51257">
    <property type="entry name" value="PROKAR_LIPOPROTEIN"/>
    <property type="match status" value="1"/>
</dbReference>
<dbReference type="NCBIfam" id="NF038402">
    <property type="entry name" value="TroA_like"/>
    <property type="match status" value="1"/>
</dbReference>
<keyword evidence="1 2" id="KW-0732">Signal</keyword>
<proteinExistence type="predicted"/>
<dbReference type="EMBL" id="JBHUOX010000015">
    <property type="protein sequence ID" value="MFD3002280.1"/>
    <property type="molecule type" value="Genomic_DNA"/>
</dbReference>
<dbReference type="Pfam" id="PF01497">
    <property type="entry name" value="Peripla_BP_2"/>
    <property type="match status" value="1"/>
</dbReference>
<accession>A0ABW6BWS4</accession>
<reference evidence="5" key="1">
    <citation type="journal article" date="2019" name="Int. J. Syst. Evol. Microbiol.">
        <title>The Global Catalogue of Microorganisms (GCM) 10K type strain sequencing project: providing services to taxonomists for standard genome sequencing and annotation.</title>
        <authorList>
            <consortium name="The Broad Institute Genomics Platform"/>
            <consortium name="The Broad Institute Genome Sequencing Center for Infectious Disease"/>
            <person name="Wu L."/>
            <person name="Ma J."/>
        </authorList>
    </citation>
    <scope>NUCLEOTIDE SEQUENCE [LARGE SCALE GENOMIC DNA]</scope>
    <source>
        <strain evidence="5">KCTC 23984</strain>
    </source>
</reference>
<name>A0ABW6BWS4_9BACT</name>
<dbReference type="InterPro" id="IPR054828">
    <property type="entry name" value="Vit_B12_bind_prot"/>
</dbReference>
<dbReference type="Proteomes" id="UP001597641">
    <property type="component" value="Unassembled WGS sequence"/>
</dbReference>
<protein>
    <submittedName>
        <fullName evidence="4">ABC transporter substrate-binding protein</fullName>
    </submittedName>
</protein>
<evidence type="ECO:0000313" key="5">
    <source>
        <dbReference type="Proteomes" id="UP001597641"/>
    </source>
</evidence>
<evidence type="ECO:0000259" key="3">
    <source>
        <dbReference type="PROSITE" id="PS50983"/>
    </source>
</evidence>
<feature type="domain" description="Fe/B12 periplasmic-binding" evidence="3">
    <location>
        <begin position="57"/>
        <end position="301"/>
    </location>
</feature>
<sequence length="301" mass="34357">MKQNQNVGLYIKFNWLLCLCLLLALSSCNPADQQEREQIVLEDDLGREIKLNGQPKRVMALATSMTEMLFAVLDTSTIVGRTQNDDYPAAALTKPVVNNYPVDYEEVLRLKPDLIFTVEGITPLDVAARLEELGIPVFYQRYETVEDIFTALEDIGQIMGREQQAEHLADSLRQEVAQIRARHQQQAQPLRVLGLPGYDPIYVYGHNTAITDKLRILGAENAVEETYEPLTREQILKSNPDVILGGTPQELEESFFSIYPELRKTNAYQNQRLYKPTTDLMARPSPRVVESIRELERFLYP</sequence>
<evidence type="ECO:0000313" key="4">
    <source>
        <dbReference type="EMBL" id="MFD3002280.1"/>
    </source>
</evidence>
<dbReference type="RefSeq" id="WP_377487560.1">
    <property type="nucleotide sequence ID" value="NZ_JBHUOX010000015.1"/>
</dbReference>
<dbReference type="SUPFAM" id="SSF53807">
    <property type="entry name" value="Helical backbone' metal receptor"/>
    <property type="match status" value="1"/>
</dbReference>
<dbReference type="PROSITE" id="PS50983">
    <property type="entry name" value="FE_B12_PBP"/>
    <property type="match status" value="1"/>
</dbReference>
<evidence type="ECO:0000256" key="2">
    <source>
        <dbReference type="SAM" id="SignalP"/>
    </source>
</evidence>
<dbReference type="Gene3D" id="3.40.50.1980">
    <property type="entry name" value="Nitrogenase molybdenum iron protein domain"/>
    <property type="match status" value="2"/>
</dbReference>
<organism evidence="4 5">
    <name type="scientific">Pontibacter toksunensis</name>
    <dbReference type="NCBI Taxonomy" id="1332631"/>
    <lineage>
        <taxon>Bacteria</taxon>
        <taxon>Pseudomonadati</taxon>
        <taxon>Bacteroidota</taxon>
        <taxon>Cytophagia</taxon>
        <taxon>Cytophagales</taxon>
        <taxon>Hymenobacteraceae</taxon>
        <taxon>Pontibacter</taxon>
    </lineage>
</organism>
<dbReference type="PANTHER" id="PTHR30535:SF34">
    <property type="entry name" value="MOLYBDATE-BINDING PROTEIN MOLA"/>
    <property type="match status" value="1"/>
</dbReference>
<feature type="signal peptide" evidence="2">
    <location>
        <begin position="1"/>
        <end position="31"/>
    </location>
</feature>
<dbReference type="InterPro" id="IPR050902">
    <property type="entry name" value="ABC_Transporter_SBP"/>
</dbReference>